<evidence type="ECO:0000313" key="3">
    <source>
        <dbReference type="Proteomes" id="UP000001060"/>
    </source>
</evidence>
<dbReference type="HOGENOM" id="CLU_3081309_0_0_6"/>
<evidence type="ECO:0000313" key="2">
    <source>
        <dbReference type="EMBL" id="CBJ12249.1"/>
    </source>
</evidence>
<dbReference type="Proteomes" id="UP000001060">
    <property type="component" value="Chromosome"/>
</dbReference>
<accession>D3HTK7</accession>
<keyword evidence="3" id="KW-1185">Reference proteome</keyword>
<feature type="transmembrane region" description="Helical" evidence="1">
    <location>
        <begin position="27"/>
        <end position="46"/>
    </location>
</feature>
<reference evidence="2 3" key="1">
    <citation type="journal article" date="2010" name="PLoS Genet.">
        <title>Analysis of the Legionella longbeachae genome and transcriptome uncovers unique strategies to cause Legionnaires' disease.</title>
        <authorList>
            <person name="Cazalet C."/>
            <person name="Gomez-Valero L."/>
            <person name="Rusniok C."/>
            <person name="Lomma M."/>
            <person name="Dervins-Ravault D."/>
            <person name="Newton H."/>
            <person name="Sansom F."/>
            <person name="Jarraud S."/>
            <person name="Zidane N."/>
            <person name="Ma L."/>
            <person name="Bouchier C."/>
            <person name="Etienne J."/>
            <person name="Hartland E."/>
            <person name="Buchrieser C."/>
        </authorList>
    </citation>
    <scope>NUCLEOTIDE SEQUENCE [LARGE SCALE GENOMIC DNA]</scope>
    <source>
        <strain evidence="2 3">NSW150</strain>
    </source>
</reference>
<dbReference type="AlphaFoldDB" id="D3HTK7"/>
<protein>
    <submittedName>
        <fullName evidence="2">Uncharacterized protein</fullName>
    </submittedName>
</protein>
<organism evidence="2 3">
    <name type="scientific">Legionella longbeachae serogroup 1 (strain NSW150)</name>
    <dbReference type="NCBI Taxonomy" id="661367"/>
    <lineage>
        <taxon>Bacteria</taxon>
        <taxon>Pseudomonadati</taxon>
        <taxon>Pseudomonadota</taxon>
        <taxon>Gammaproteobacteria</taxon>
        <taxon>Legionellales</taxon>
        <taxon>Legionellaceae</taxon>
        <taxon>Legionella</taxon>
    </lineage>
</organism>
<dbReference type="KEGG" id="llo:LLO_1871"/>
<sequence length="52" mass="6151">MLVYEAYNPQSAPSQSYYQWKYSLNPAKVTIVLLLIPMFLPIFYYLKNKSSK</sequence>
<evidence type="ECO:0000256" key="1">
    <source>
        <dbReference type="SAM" id="Phobius"/>
    </source>
</evidence>
<keyword evidence="1" id="KW-1133">Transmembrane helix</keyword>
<gene>
    <name evidence="2" type="ordered locus">LLO_1871</name>
</gene>
<name>D3HTK7_LEGLN</name>
<proteinExistence type="predicted"/>
<keyword evidence="1" id="KW-0472">Membrane</keyword>
<dbReference type="EMBL" id="FN650140">
    <property type="protein sequence ID" value="CBJ12249.1"/>
    <property type="molecule type" value="Genomic_DNA"/>
</dbReference>
<keyword evidence="1" id="KW-0812">Transmembrane</keyword>